<proteinExistence type="predicted"/>
<gene>
    <name evidence="1" type="ORF">MEDL_28890</name>
</gene>
<dbReference type="EMBL" id="CAJPWZ010001434">
    <property type="protein sequence ID" value="CAG2215088.1"/>
    <property type="molecule type" value="Genomic_DNA"/>
</dbReference>
<comment type="caution">
    <text evidence="1">The sequence shown here is derived from an EMBL/GenBank/DDBJ whole genome shotgun (WGS) entry which is preliminary data.</text>
</comment>
<dbReference type="AlphaFoldDB" id="A0A8S3S9P0"/>
<sequence>MWREILQKLVDDDQASWNKFDAVPARLLDTINFPDHKPIDQIKDQLGDDGLLSVETSIIQHITTLLHSHDTIIVVDPKVYFTNPLPYLILSYQNKLAESDMAVCISNILVLNAGTFHSGVDLNADTKALIHYPTTIADVLTFSHTMMKPFLNICGGKTIQFVHPCLLTTSEIHMFNNDQRKGLKYMSMKTICKYINIPSKQSTKIQYGITVVDFLSKYEDLPLGVLSRALIGRCLNKSPLLLVIELEKRGADISYCDACFQMNISSNKSTDTNNDLHVCPLQAVIQSDNLHTFKYLLQKGAIIPHSKWC</sequence>
<reference evidence="1" key="1">
    <citation type="submission" date="2021-03" db="EMBL/GenBank/DDBJ databases">
        <authorList>
            <person name="Bekaert M."/>
        </authorList>
    </citation>
    <scope>NUCLEOTIDE SEQUENCE</scope>
</reference>
<protein>
    <submittedName>
        <fullName evidence="1">Uncharacterized protein</fullName>
    </submittedName>
</protein>
<name>A0A8S3S9P0_MYTED</name>
<accession>A0A8S3S9P0</accession>
<organism evidence="1 2">
    <name type="scientific">Mytilus edulis</name>
    <name type="common">Blue mussel</name>
    <dbReference type="NCBI Taxonomy" id="6550"/>
    <lineage>
        <taxon>Eukaryota</taxon>
        <taxon>Metazoa</taxon>
        <taxon>Spiralia</taxon>
        <taxon>Lophotrochozoa</taxon>
        <taxon>Mollusca</taxon>
        <taxon>Bivalvia</taxon>
        <taxon>Autobranchia</taxon>
        <taxon>Pteriomorphia</taxon>
        <taxon>Mytilida</taxon>
        <taxon>Mytiloidea</taxon>
        <taxon>Mytilidae</taxon>
        <taxon>Mytilinae</taxon>
        <taxon>Mytilus</taxon>
    </lineage>
</organism>
<evidence type="ECO:0000313" key="2">
    <source>
        <dbReference type="Proteomes" id="UP000683360"/>
    </source>
</evidence>
<keyword evidence="2" id="KW-1185">Reference proteome</keyword>
<evidence type="ECO:0000313" key="1">
    <source>
        <dbReference type="EMBL" id="CAG2215088.1"/>
    </source>
</evidence>
<dbReference type="Proteomes" id="UP000683360">
    <property type="component" value="Unassembled WGS sequence"/>
</dbReference>